<name>A0A0A8X9F8_MESS1</name>
<sequence>MSGYISWDKYLFLEERLLSSSFCRNVNGIGEKIYGGDKC</sequence>
<dbReference type="AlphaFoldDB" id="A0A0A8X9F8"/>
<accession>A0A0A8X9F8</accession>
<reference evidence="1 2" key="1">
    <citation type="submission" date="2013-06" db="EMBL/GenBank/DDBJ databases">
        <title>Whole genome shotgun sequence of Bacillus selenatarsenatis SF-1.</title>
        <authorList>
            <person name="Kuroda M."/>
            <person name="Sei K."/>
            <person name="Yamashita M."/>
            <person name="Ike M."/>
        </authorList>
    </citation>
    <scope>NUCLEOTIDE SEQUENCE [LARGE SCALE GENOMIC DNA]</scope>
    <source>
        <strain evidence="1 2">SF-1</strain>
    </source>
</reference>
<keyword evidence="2" id="KW-1185">Reference proteome</keyword>
<dbReference type="STRING" id="1321606.SAMD00020551_3824"/>
<protein>
    <submittedName>
        <fullName evidence="1">Uncharacterized protein</fullName>
    </submittedName>
</protein>
<organism evidence="1 2">
    <name type="scientific">Mesobacillus selenatarsenatis (strain DSM 18680 / JCM 14380 / FERM P-15431 / SF-1)</name>
    <dbReference type="NCBI Taxonomy" id="1321606"/>
    <lineage>
        <taxon>Bacteria</taxon>
        <taxon>Bacillati</taxon>
        <taxon>Bacillota</taxon>
        <taxon>Bacilli</taxon>
        <taxon>Bacillales</taxon>
        <taxon>Bacillaceae</taxon>
        <taxon>Mesobacillus</taxon>
    </lineage>
</organism>
<dbReference type="EMBL" id="BASE01000089">
    <property type="protein sequence ID" value="GAM15667.1"/>
    <property type="molecule type" value="Genomic_DNA"/>
</dbReference>
<evidence type="ECO:0000313" key="2">
    <source>
        <dbReference type="Proteomes" id="UP000031014"/>
    </source>
</evidence>
<evidence type="ECO:0000313" key="1">
    <source>
        <dbReference type="EMBL" id="GAM15667.1"/>
    </source>
</evidence>
<comment type="caution">
    <text evidence="1">The sequence shown here is derived from an EMBL/GenBank/DDBJ whole genome shotgun (WGS) entry which is preliminary data.</text>
</comment>
<proteinExistence type="predicted"/>
<dbReference type="Proteomes" id="UP000031014">
    <property type="component" value="Unassembled WGS sequence"/>
</dbReference>
<gene>
    <name evidence="1" type="ORF">SAMD00020551_3824</name>
</gene>